<reference evidence="1" key="1">
    <citation type="submission" date="2023-12" db="EMBL/GenBank/DDBJ databases">
        <authorList>
            <person name="Brown T."/>
        </authorList>
    </citation>
    <scope>NUCLEOTIDE SEQUENCE</scope>
</reference>
<gene>
    <name evidence="1" type="ORF">MPIPNATIZW_LOCUS17968</name>
</gene>
<evidence type="ECO:0000313" key="1">
    <source>
        <dbReference type="EMBL" id="CAK6449662.1"/>
    </source>
</evidence>
<dbReference type="EMBL" id="OY882866">
    <property type="protein sequence ID" value="CAK6449662.1"/>
    <property type="molecule type" value="Genomic_DNA"/>
</dbReference>
<keyword evidence="2" id="KW-1185">Reference proteome</keyword>
<proteinExistence type="predicted"/>
<accession>A0ABP0ALU0</accession>
<protein>
    <submittedName>
        <fullName evidence="1">Uncharacterized protein</fullName>
    </submittedName>
</protein>
<name>A0ABP0ALU0_PIPNA</name>
<evidence type="ECO:0000313" key="2">
    <source>
        <dbReference type="Proteomes" id="UP001314169"/>
    </source>
</evidence>
<organism evidence="1 2">
    <name type="scientific">Pipistrellus nathusii</name>
    <name type="common">Nathusius' pipistrelle</name>
    <dbReference type="NCBI Taxonomy" id="59473"/>
    <lineage>
        <taxon>Eukaryota</taxon>
        <taxon>Metazoa</taxon>
        <taxon>Chordata</taxon>
        <taxon>Craniata</taxon>
        <taxon>Vertebrata</taxon>
        <taxon>Euteleostomi</taxon>
        <taxon>Mammalia</taxon>
        <taxon>Eutheria</taxon>
        <taxon>Laurasiatheria</taxon>
        <taxon>Chiroptera</taxon>
        <taxon>Yangochiroptera</taxon>
        <taxon>Vespertilionidae</taxon>
        <taxon>Pipistrellus</taxon>
    </lineage>
</organism>
<sequence>MATDGVIMAMWDLEAASCVVGGTLLSWCETERGSRPLAPSTPHLAPEAHLLEGLLLPFRNQTHVLAVLWKFCSLGHRYWYQLSVAFKSRKVEWGWGPVEDLFGSFFIQTVYKE</sequence>
<dbReference type="Proteomes" id="UP001314169">
    <property type="component" value="Chromosome 9"/>
</dbReference>